<protein>
    <recommendedName>
        <fullName evidence="1">Aspartyl/asparaginy/proline hydroxylase domain-containing protein</fullName>
    </recommendedName>
</protein>
<sequence>MVAISALEAQVGRVCELPPLDLDRAVGEALVVPSDLVTEYGEYQSGGWDTLSLYNDSGNPMDAKIRDCEARETSVLERMPAMRRLLRSFGLRYMWVRIARLRGNSFLWEHRDYGELAARERHRLHIPLRTNRSAGLVLGGARVHMTYGSVWRLDPTNPHGACNMTGPDRLHVIMDCYGDDAFHRLARGMGLERDDVHWLPEPSKADLAEHLDNAVTLARLGYRRAAEHLLLRLYYRYAMPEGTTYDLIVDAYQRLDEPEQAETWASRKAVMLGTETAEEPS</sequence>
<reference evidence="2" key="2">
    <citation type="submission" date="2020-09" db="EMBL/GenBank/DDBJ databases">
        <authorList>
            <person name="Sun Q."/>
            <person name="Zhou Y."/>
        </authorList>
    </citation>
    <scope>NUCLEOTIDE SEQUENCE</scope>
    <source>
        <strain evidence="2">CGMCC 4.7299</strain>
    </source>
</reference>
<keyword evidence="3" id="KW-1185">Reference proteome</keyword>
<comment type="caution">
    <text evidence="2">The sequence shown here is derived from an EMBL/GenBank/DDBJ whole genome shotgun (WGS) entry which is preliminary data.</text>
</comment>
<dbReference type="InterPro" id="IPR027443">
    <property type="entry name" value="IPNS-like_sf"/>
</dbReference>
<dbReference type="Gene3D" id="2.60.120.330">
    <property type="entry name" value="B-lactam Antibiotic, Isopenicillin N Synthase, Chain"/>
    <property type="match status" value="1"/>
</dbReference>
<dbReference type="RefSeq" id="WP_189077249.1">
    <property type="nucleotide sequence ID" value="NZ_BMMX01000001.1"/>
</dbReference>
<gene>
    <name evidence="2" type="ORF">GCM10012284_03830</name>
</gene>
<evidence type="ECO:0000313" key="3">
    <source>
        <dbReference type="Proteomes" id="UP000656042"/>
    </source>
</evidence>
<dbReference type="InterPro" id="IPR007803">
    <property type="entry name" value="Asp/Arg/Pro-Hydrxlase"/>
</dbReference>
<reference evidence="2" key="1">
    <citation type="journal article" date="2014" name="Int. J. Syst. Evol. Microbiol.">
        <title>Complete genome sequence of Corynebacterium casei LMG S-19264T (=DSM 44701T), isolated from a smear-ripened cheese.</title>
        <authorList>
            <consortium name="US DOE Joint Genome Institute (JGI-PGF)"/>
            <person name="Walter F."/>
            <person name="Albersmeier A."/>
            <person name="Kalinowski J."/>
            <person name="Ruckert C."/>
        </authorList>
    </citation>
    <scope>NUCLEOTIDE SEQUENCE</scope>
    <source>
        <strain evidence="2">CGMCC 4.7299</strain>
    </source>
</reference>
<accession>A0A8J3FM41</accession>
<dbReference type="Pfam" id="PF05118">
    <property type="entry name" value="Asp_Arg_Hydrox"/>
    <property type="match status" value="1"/>
</dbReference>
<organism evidence="2 3">
    <name type="scientific">Mangrovihabitans endophyticus</name>
    <dbReference type="NCBI Taxonomy" id="1751298"/>
    <lineage>
        <taxon>Bacteria</taxon>
        <taxon>Bacillati</taxon>
        <taxon>Actinomycetota</taxon>
        <taxon>Actinomycetes</taxon>
        <taxon>Micromonosporales</taxon>
        <taxon>Micromonosporaceae</taxon>
        <taxon>Mangrovihabitans</taxon>
    </lineage>
</organism>
<evidence type="ECO:0000259" key="1">
    <source>
        <dbReference type="Pfam" id="PF05118"/>
    </source>
</evidence>
<dbReference type="AlphaFoldDB" id="A0A8J3FM41"/>
<name>A0A8J3FM41_9ACTN</name>
<evidence type="ECO:0000313" key="2">
    <source>
        <dbReference type="EMBL" id="GGK73182.1"/>
    </source>
</evidence>
<dbReference type="EMBL" id="BMMX01000001">
    <property type="protein sequence ID" value="GGK73182.1"/>
    <property type="molecule type" value="Genomic_DNA"/>
</dbReference>
<proteinExistence type="predicted"/>
<feature type="domain" description="Aspartyl/asparaginy/proline hydroxylase" evidence="1">
    <location>
        <begin position="39"/>
        <end position="177"/>
    </location>
</feature>
<dbReference type="SUPFAM" id="SSF51197">
    <property type="entry name" value="Clavaminate synthase-like"/>
    <property type="match status" value="1"/>
</dbReference>
<dbReference type="Proteomes" id="UP000656042">
    <property type="component" value="Unassembled WGS sequence"/>
</dbReference>